<dbReference type="Proteomes" id="UP000827092">
    <property type="component" value="Unassembled WGS sequence"/>
</dbReference>
<dbReference type="GO" id="GO:0005737">
    <property type="term" value="C:cytoplasm"/>
    <property type="evidence" value="ECO:0007669"/>
    <property type="project" value="UniProtKB-SubCell"/>
</dbReference>
<feature type="coiled-coil region" evidence="3">
    <location>
        <begin position="1098"/>
        <end position="1125"/>
    </location>
</feature>
<feature type="coiled-coil region" evidence="3">
    <location>
        <begin position="745"/>
        <end position="1062"/>
    </location>
</feature>
<feature type="coiled-coil region" evidence="3">
    <location>
        <begin position="1291"/>
        <end position="1346"/>
    </location>
</feature>
<keyword evidence="3" id="KW-0175">Coiled coil</keyword>
<feature type="compositionally biased region" description="Low complexity" evidence="4">
    <location>
        <begin position="1377"/>
        <end position="1391"/>
    </location>
</feature>
<organism evidence="6 7">
    <name type="scientific">Oedothorax gibbosus</name>
    <dbReference type="NCBI Taxonomy" id="931172"/>
    <lineage>
        <taxon>Eukaryota</taxon>
        <taxon>Metazoa</taxon>
        <taxon>Ecdysozoa</taxon>
        <taxon>Arthropoda</taxon>
        <taxon>Chelicerata</taxon>
        <taxon>Arachnida</taxon>
        <taxon>Araneae</taxon>
        <taxon>Araneomorphae</taxon>
        <taxon>Entelegynae</taxon>
        <taxon>Araneoidea</taxon>
        <taxon>Linyphiidae</taxon>
        <taxon>Erigoninae</taxon>
        <taxon>Oedothorax</taxon>
    </lineage>
</organism>
<comment type="caution">
    <text evidence="6">The sequence shown here is derived from an EMBL/GenBank/DDBJ whole genome shotgun (WGS) entry which is preliminary data.</text>
</comment>
<dbReference type="InterPro" id="IPR012943">
    <property type="entry name" value="Cnn_1N"/>
</dbReference>
<evidence type="ECO:0000313" key="7">
    <source>
        <dbReference type="Proteomes" id="UP000827092"/>
    </source>
</evidence>
<evidence type="ECO:0000256" key="2">
    <source>
        <dbReference type="ARBA" id="ARBA00022490"/>
    </source>
</evidence>
<feature type="coiled-coil region" evidence="3">
    <location>
        <begin position="205"/>
        <end position="232"/>
    </location>
</feature>
<feature type="compositionally biased region" description="Polar residues" evidence="4">
    <location>
        <begin position="488"/>
        <end position="507"/>
    </location>
</feature>
<gene>
    <name evidence="6" type="ORF">JTE90_000316</name>
</gene>
<reference evidence="6 7" key="1">
    <citation type="journal article" date="2022" name="Nat. Ecol. Evol.">
        <title>A masculinizing supergene underlies an exaggerated male reproductive morph in a spider.</title>
        <authorList>
            <person name="Hendrickx F."/>
            <person name="De Corte Z."/>
            <person name="Sonet G."/>
            <person name="Van Belleghem S.M."/>
            <person name="Kostlbacher S."/>
            <person name="Vangestel C."/>
        </authorList>
    </citation>
    <scope>NUCLEOTIDE SEQUENCE [LARGE SCALE GENOMIC DNA]</scope>
    <source>
        <strain evidence="6">W744_W776</strain>
    </source>
</reference>
<feature type="compositionally biased region" description="Basic and acidic residues" evidence="4">
    <location>
        <begin position="298"/>
        <end position="312"/>
    </location>
</feature>
<feature type="coiled-coil region" evidence="3">
    <location>
        <begin position="1168"/>
        <end position="1202"/>
    </location>
</feature>
<feature type="region of interest" description="Disordered" evidence="4">
    <location>
        <begin position="1506"/>
        <end position="1562"/>
    </location>
</feature>
<feature type="compositionally biased region" description="Polar residues" evidence="4">
    <location>
        <begin position="1367"/>
        <end position="1376"/>
    </location>
</feature>
<dbReference type="PANTHER" id="PTHR45615:SF80">
    <property type="entry name" value="GRIP DOMAIN-CONTAINING PROTEIN"/>
    <property type="match status" value="1"/>
</dbReference>
<dbReference type="EMBL" id="JAFNEN010000027">
    <property type="protein sequence ID" value="KAG8199449.1"/>
    <property type="molecule type" value="Genomic_DNA"/>
</dbReference>
<evidence type="ECO:0000256" key="4">
    <source>
        <dbReference type="SAM" id="MobiDB-lite"/>
    </source>
</evidence>
<feature type="coiled-coil region" evidence="3">
    <location>
        <begin position="1678"/>
        <end position="1726"/>
    </location>
</feature>
<feature type="region of interest" description="Disordered" evidence="4">
    <location>
        <begin position="1360"/>
        <end position="1399"/>
    </location>
</feature>
<dbReference type="Pfam" id="PF07989">
    <property type="entry name" value="Cnn_1N"/>
    <property type="match status" value="1"/>
</dbReference>
<accession>A0AAV6VUS2</accession>
<comment type="subcellular location">
    <subcellularLocation>
        <location evidence="1">Cytoplasm</location>
    </subcellularLocation>
</comment>
<feature type="region of interest" description="Disordered" evidence="4">
    <location>
        <begin position="293"/>
        <end position="331"/>
    </location>
</feature>
<protein>
    <recommendedName>
        <fullName evidence="5">Centrosomin N-terminal motif 1 domain-containing protein</fullName>
    </recommendedName>
</protein>
<name>A0AAV6VUS2_9ARAC</name>
<evidence type="ECO:0000313" key="6">
    <source>
        <dbReference type="EMBL" id="KAG8199449.1"/>
    </source>
</evidence>
<evidence type="ECO:0000259" key="5">
    <source>
        <dbReference type="Pfam" id="PF07989"/>
    </source>
</evidence>
<keyword evidence="7" id="KW-1185">Reference proteome</keyword>
<evidence type="ECO:0000256" key="1">
    <source>
        <dbReference type="ARBA" id="ARBA00004496"/>
    </source>
</evidence>
<feature type="compositionally biased region" description="Low complexity" evidence="4">
    <location>
        <begin position="698"/>
        <end position="708"/>
    </location>
</feature>
<feature type="region of interest" description="Disordered" evidence="4">
    <location>
        <begin position="1216"/>
        <end position="1240"/>
    </location>
</feature>
<feature type="region of interest" description="Disordered" evidence="4">
    <location>
        <begin position="679"/>
        <end position="711"/>
    </location>
</feature>
<feature type="region of interest" description="Disordered" evidence="4">
    <location>
        <begin position="486"/>
        <end position="542"/>
    </location>
</feature>
<evidence type="ECO:0000256" key="3">
    <source>
        <dbReference type="SAM" id="Coils"/>
    </source>
</evidence>
<keyword evidence="2" id="KW-0963">Cytoplasm</keyword>
<dbReference type="PANTHER" id="PTHR45615">
    <property type="entry name" value="MYOSIN HEAVY CHAIN, NON-MUSCLE"/>
    <property type="match status" value="1"/>
</dbReference>
<feature type="compositionally biased region" description="Polar residues" evidence="4">
    <location>
        <begin position="1507"/>
        <end position="1534"/>
    </location>
</feature>
<proteinExistence type="predicted"/>
<dbReference type="GO" id="GO:0005815">
    <property type="term" value="C:microtubule organizing center"/>
    <property type="evidence" value="ECO:0007669"/>
    <property type="project" value="InterPro"/>
</dbReference>
<feature type="coiled-coil region" evidence="3">
    <location>
        <begin position="344"/>
        <end position="406"/>
    </location>
</feature>
<feature type="compositionally biased region" description="Polar residues" evidence="4">
    <location>
        <begin position="526"/>
        <end position="539"/>
    </location>
</feature>
<feature type="coiled-coil region" evidence="3">
    <location>
        <begin position="118"/>
        <end position="173"/>
    </location>
</feature>
<feature type="domain" description="Centrosomin N-terminal motif 1" evidence="5">
    <location>
        <begin position="70"/>
        <end position="143"/>
    </location>
</feature>
<sequence length="1769" mass="202522">MAGYLDGQWRIGSKARGTRSPVKHASEGLLPFKCTYPVQLTDVMDQVPSVQSDLFRGAISPTRETRTLAVREFEETIAELRKENFDLKLQLYLKDQSSSKTLKKDSDEEDKTVTVQIVVDLQVENDSLKKELRSKDQLLQQALAQSENRASHVKELQETLVKVQEKLTSFQSIPLEWKQLKEDKDIFEKENEYLKSILPEKDTVIQNANAQIEELSSQIDVLEAKLAKRRTALQGIVYKYHTDIEKIPKELRPTVQKAVQAAKECKEDELNSAILELKSSLCKLMPTTSQDVSYGQHLQDESETKVSDEPTKLLKGQSTESINESEKSYGSENCEDMATIMKDNEELKSDNDEKARTIQSLNATCSELERRNIQLCSDLSEAVSKVKLLETKVNEEMGEDDDLERKYLEDCLAQSNQINHELLGHLRELETFMEDLLQHRNLDSSSIAETSGVLSRLTSFLDDTRKLSIALSEQISIHESSKLYHPNDVSTRTVDYSQTEEQSNPEHQSNRSLDDPNAYSIPQGRQPFSQLEPHTNTAETGKRRLSFTTLHNARRMDSEKVVVLGTSNNEDLILLLNEKGDPEDVLIRNNQAEHRNLKDFYGQLPRHGLDSSLGLWNQSSWHASSKKKLLGQEKSSMERWCASEIPIVGQNRCPSSDSDIWSEPDRDVSMQRIGIDVQKSPVAHKSPRRLRHRTTNESSSQKIESSSSAVKCHPLLKRRRSGDAFKSPFVCKKCLSPSKSDLSEKDRLQKVVNDLHNKCNSQENKLEETNENLKNKNKEIDALSKENHELVSYVNQLQTELEKLRTIEKEVSLGASESDKLTEVNNENTRLKNYVKLLESKSSESESILETLKRELIEAKKSLQNFEEIRSDYKRELSTSVKALEDYKQKCDKLEEEFIQKTEEIDCLSKENSELISSINELEMKSKEWKINEEQLLLRSSETSGKLTEINNENVKLKQFIKSLETKKVESDSFLEKLKQELQETRKSLQNLEDICYDYKTKLSTSSKTLEDYIEKYNMLEEKFIQKTRDIDDENNELLNSINEFESTVKEMKVKERELTLQISHSSAKLTEVSNENVKLKKFIKSMESQAFESDSVCKKLKQELEETRKRLQNLDEKCSNYEIKLSTSNQFSENLKQKYNDVANENSKFLNDISELASAKNELIRCLQDEKEKVQQILSENSNLKEELEIKSKSLTTLQSQYSKLQIASSKALEEKEKRLTTSNSTSAKHQEQSKKYKSQINDFQQDLKSTQDELAATKFYMEEMKAYADRVKQSLDDTEVSLKLSKDKLSSSETKLNSMQGQVKKHENLLAEKNKHISELQSKVEMTENQLTDAVLENKRLARQVKMNIAEQPNETVSEFYPSKGSPNVSISSETSITQERSRISSSSSVKDEESGNKSVTGKYIDIIRSLKTKLALSEQRIVILEKEKGHLREHLLAQVCKDKSASQSSEDLDNLRKDNADLHDQLQAKSSCINDLKHELFQTCNSLIDKQKEVEDLKCKLSDSQEQISETKSTNAQEGSQESIFQRSHFSSPDLGIESDPNHESSAPEQSDPKSHEGMWSRLKSSQPVFIDRSASPQVSDHASADTLHALCALQHYELLKIEVQESLNAIKSVLSRATDGLQYVSKYTSSRKSLESSTFKAIIDSGGNIVVCLYKAHELLEQFRIEPCPSIEEFNKLVQRNQEMQEELNAYLESRSSQERYFNEAMERLKQAEILSEQMEKKTTKKLVKTKKLIRLAERRLLEQKNTDISLPKYPTDEPTCQTMR</sequence>
<dbReference type="SUPFAM" id="SSF57997">
    <property type="entry name" value="Tropomyosin"/>
    <property type="match status" value="1"/>
</dbReference>